<evidence type="ECO:0000256" key="3">
    <source>
        <dbReference type="ARBA" id="ARBA00022475"/>
    </source>
</evidence>
<dbReference type="SUPFAM" id="SSF52540">
    <property type="entry name" value="P-loop containing nucleoside triphosphate hydrolases"/>
    <property type="match status" value="1"/>
</dbReference>
<dbReference type="SMART" id="SM00382">
    <property type="entry name" value="AAA"/>
    <property type="match status" value="1"/>
</dbReference>
<keyword evidence="7" id="KW-0408">Iron</keyword>
<comment type="subcellular location">
    <subcellularLocation>
        <location evidence="1">Cell membrane</location>
        <topology evidence="1">Peripheral membrane protein</topology>
    </subcellularLocation>
</comment>
<dbReference type="InterPro" id="IPR051535">
    <property type="entry name" value="Siderophore_ABC-ATPase"/>
</dbReference>
<evidence type="ECO:0000313" key="11">
    <source>
        <dbReference type="EMBL" id="MEW3467330.1"/>
    </source>
</evidence>
<evidence type="ECO:0000256" key="2">
    <source>
        <dbReference type="ARBA" id="ARBA00022448"/>
    </source>
</evidence>
<proteinExistence type="predicted"/>
<accession>A0ABV3MFW9</accession>
<keyword evidence="6 11" id="KW-0067">ATP-binding</keyword>
<dbReference type="PROSITE" id="PS50893">
    <property type="entry name" value="ABC_TRANSPORTER_2"/>
    <property type="match status" value="1"/>
</dbReference>
<dbReference type="InterPro" id="IPR003439">
    <property type="entry name" value="ABC_transporter-like_ATP-bd"/>
</dbReference>
<dbReference type="PANTHER" id="PTHR42771:SF4">
    <property type="entry name" value="IRON(3+)-HYDROXAMATE IMPORT ATP-BINDING PROTEIN FHUC"/>
    <property type="match status" value="1"/>
</dbReference>
<evidence type="ECO:0000256" key="1">
    <source>
        <dbReference type="ARBA" id="ARBA00004202"/>
    </source>
</evidence>
<evidence type="ECO:0000256" key="6">
    <source>
        <dbReference type="ARBA" id="ARBA00022840"/>
    </source>
</evidence>
<evidence type="ECO:0000256" key="9">
    <source>
        <dbReference type="ARBA" id="ARBA00023136"/>
    </source>
</evidence>
<evidence type="ECO:0000256" key="8">
    <source>
        <dbReference type="ARBA" id="ARBA00023065"/>
    </source>
</evidence>
<dbReference type="InterPro" id="IPR003593">
    <property type="entry name" value="AAA+_ATPase"/>
</dbReference>
<dbReference type="Gene3D" id="3.40.50.300">
    <property type="entry name" value="P-loop containing nucleotide triphosphate hydrolases"/>
    <property type="match status" value="1"/>
</dbReference>
<dbReference type="EMBL" id="JBFDTB010000030">
    <property type="protein sequence ID" value="MEW3467330.1"/>
    <property type="molecule type" value="Genomic_DNA"/>
</dbReference>
<keyword evidence="12" id="KW-1185">Reference proteome</keyword>
<sequence>MSDVLEGRGLSLGYQDKNVIQNIDVSFLEGKTSIIIGPNGCGKSTLLKGLGRILTLRQGQVFLFSKALTELSTKEIAQSLAFLPQGIETPSDTTVREIIELGRYPHQGVFRKISFEDEQIIENVLAQTELTALAHRQVDSLSGGQKQRVWIAMALAQKTPVILLDEPTTYLDMGHQLDILKLLDSLQQHLSLTVVMVLHDLNLAARFADIMLAMKDGKLIKQGSVTDIMQPILLRELFDIDATIVEDPINGRPICIHYD</sequence>
<name>A0ABV3MFW9_9ENTE</name>
<dbReference type="RefSeq" id="WP_200127025.1">
    <property type="nucleotide sequence ID" value="NZ_JBFDTA010000014.1"/>
</dbReference>
<dbReference type="GO" id="GO:0005524">
    <property type="term" value="F:ATP binding"/>
    <property type="evidence" value="ECO:0007669"/>
    <property type="project" value="UniProtKB-KW"/>
</dbReference>
<keyword evidence="8" id="KW-0406">Ion transport</keyword>
<evidence type="ECO:0000259" key="10">
    <source>
        <dbReference type="PROSITE" id="PS50893"/>
    </source>
</evidence>
<evidence type="ECO:0000256" key="5">
    <source>
        <dbReference type="ARBA" id="ARBA00022741"/>
    </source>
</evidence>
<keyword evidence="9" id="KW-0472">Membrane</keyword>
<reference evidence="11 12" key="1">
    <citation type="submission" date="2024-05" db="EMBL/GenBank/DDBJ databases">
        <title>Human gut microbiome strain richness.</title>
        <authorList>
            <person name="Chen-Liaw A."/>
        </authorList>
    </citation>
    <scope>NUCLEOTIDE SEQUENCE [LARGE SCALE GENOMIC DNA]</scope>
    <source>
        <strain evidence="11 12">J1100102st1_G3_J1100102_180507</strain>
    </source>
</reference>
<comment type="caution">
    <text evidence="11">The sequence shown here is derived from an EMBL/GenBank/DDBJ whole genome shotgun (WGS) entry which is preliminary data.</text>
</comment>
<keyword evidence="4" id="KW-0410">Iron transport</keyword>
<dbReference type="InterPro" id="IPR017871">
    <property type="entry name" value="ABC_transporter-like_CS"/>
</dbReference>
<organism evidence="11 12">
    <name type="scientific">Enterococcus entomosocium</name>
    <dbReference type="NCBI Taxonomy" id="3034352"/>
    <lineage>
        <taxon>Bacteria</taxon>
        <taxon>Bacillati</taxon>
        <taxon>Bacillota</taxon>
        <taxon>Bacilli</taxon>
        <taxon>Lactobacillales</taxon>
        <taxon>Enterococcaceae</taxon>
        <taxon>Enterococcus</taxon>
    </lineage>
</organism>
<evidence type="ECO:0000256" key="7">
    <source>
        <dbReference type="ARBA" id="ARBA00023004"/>
    </source>
</evidence>
<keyword evidence="5" id="KW-0547">Nucleotide-binding</keyword>
<dbReference type="PANTHER" id="PTHR42771">
    <property type="entry name" value="IRON(3+)-HYDROXAMATE IMPORT ATP-BINDING PROTEIN FHUC"/>
    <property type="match status" value="1"/>
</dbReference>
<evidence type="ECO:0000256" key="4">
    <source>
        <dbReference type="ARBA" id="ARBA00022496"/>
    </source>
</evidence>
<keyword evidence="2" id="KW-0813">Transport</keyword>
<dbReference type="PROSITE" id="PS00211">
    <property type="entry name" value="ABC_TRANSPORTER_1"/>
    <property type="match status" value="1"/>
</dbReference>
<feature type="domain" description="ABC transporter" evidence="10">
    <location>
        <begin position="5"/>
        <end position="241"/>
    </location>
</feature>
<dbReference type="Pfam" id="PF00005">
    <property type="entry name" value="ABC_tran"/>
    <property type="match status" value="1"/>
</dbReference>
<protein>
    <submittedName>
        <fullName evidence="11">ABC transporter ATP-binding protein</fullName>
    </submittedName>
</protein>
<gene>
    <name evidence="11" type="ORF">AB1I55_14610</name>
</gene>
<dbReference type="CDD" id="cd03214">
    <property type="entry name" value="ABC_Iron-Siderophores_B12_Hemin"/>
    <property type="match status" value="1"/>
</dbReference>
<keyword evidence="3" id="KW-1003">Cell membrane</keyword>
<evidence type="ECO:0000313" key="12">
    <source>
        <dbReference type="Proteomes" id="UP001554047"/>
    </source>
</evidence>
<dbReference type="InterPro" id="IPR027417">
    <property type="entry name" value="P-loop_NTPase"/>
</dbReference>
<dbReference type="Proteomes" id="UP001554047">
    <property type="component" value="Unassembled WGS sequence"/>
</dbReference>